<dbReference type="PRINTS" id="PR00081">
    <property type="entry name" value="GDHRDH"/>
</dbReference>
<evidence type="ECO:0000313" key="4">
    <source>
        <dbReference type="Proteomes" id="UP001208689"/>
    </source>
</evidence>
<proteinExistence type="inferred from homology"/>
<protein>
    <recommendedName>
        <fullName evidence="5">SDR family NAD(P)-dependent oxidoreductase</fullName>
    </recommendedName>
</protein>
<dbReference type="PANTHER" id="PTHR44196:SF2">
    <property type="entry name" value="SHORT-CHAIN DEHYDROGENASE-RELATED"/>
    <property type="match status" value="1"/>
</dbReference>
<keyword evidence="4" id="KW-1185">Reference proteome</keyword>
<sequence>MKHQFKKQYGPFALIAGASQGIGEAFAREIARRGVNVILISRRKNELEKIANEIMEEFAIKALPIVLDLTQENVECEIKKIVTSYEINLLVYNAALSPIGSFFNPSLTTHREVIKLNCRGPMEWSYRLIPDMCKRGHGGVILMSSLTAFQGSPFVAHYGATKAYNLSLAEALWDECRAFNVHVMAVTAGATSTPNFIASKPRINNIIKPPIQSPQEVAEQSLNALHRNIPFFIPGWKNRLSSFVLRKLLPRSWAIKLIGQMNRKMYDHESEKKTISTKKVRDQLN</sequence>
<evidence type="ECO:0000313" key="3">
    <source>
        <dbReference type="EMBL" id="UYP44251.1"/>
    </source>
</evidence>
<dbReference type="InterPro" id="IPR002347">
    <property type="entry name" value="SDR_fam"/>
</dbReference>
<reference evidence="3" key="1">
    <citation type="submission" date="2022-09" db="EMBL/GenBank/DDBJ databases">
        <title>Actin cytoskeleton and complex cell architecture in an #Asgard archaeon.</title>
        <authorList>
            <person name="Ponce Toledo R.I."/>
            <person name="Schleper C."/>
            <person name="Rodrigues Oliveira T."/>
            <person name="Wollweber F."/>
            <person name="Xu J."/>
            <person name="Rittmann S."/>
            <person name="Klingl A."/>
            <person name="Pilhofer M."/>
        </authorList>
    </citation>
    <scope>NUCLEOTIDE SEQUENCE</scope>
    <source>
        <strain evidence="3">B-35</strain>
    </source>
</reference>
<keyword evidence="2" id="KW-0560">Oxidoreductase</keyword>
<dbReference type="Proteomes" id="UP001208689">
    <property type="component" value="Chromosome"/>
</dbReference>
<dbReference type="EMBL" id="CP104013">
    <property type="protein sequence ID" value="UYP44251.1"/>
    <property type="molecule type" value="Genomic_DNA"/>
</dbReference>
<dbReference type="PANTHER" id="PTHR44196">
    <property type="entry name" value="DEHYDROGENASE/REDUCTASE SDR FAMILY MEMBER 7B"/>
    <property type="match status" value="1"/>
</dbReference>
<gene>
    <name evidence="3" type="ORF">NEF87_000536</name>
</gene>
<dbReference type="Gene3D" id="3.40.50.720">
    <property type="entry name" value="NAD(P)-binding Rossmann-like Domain"/>
    <property type="match status" value="1"/>
</dbReference>
<name>A0ABY6HNZ7_9ARCH</name>
<dbReference type="SUPFAM" id="SSF51735">
    <property type="entry name" value="NAD(P)-binding Rossmann-fold domains"/>
    <property type="match status" value="1"/>
</dbReference>
<dbReference type="InterPro" id="IPR036291">
    <property type="entry name" value="NAD(P)-bd_dom_sf"/>
</dbReference>
<evidence type="ECO:0000256" key="1">
    <source>
        <dbReference type="ARBA" id="ARBA00006484"/>
    </source>
</evidence>
<dbReference type="PIRSF" id="PIRSF000126">
    <property type="entry name" value="11-beta-HSD1"/>
    <property type="match status" value="1"/>
</dbReference>
<evidence type="ECO:0000256" key="2">
    <source>
        <dbReference type="ARBA" id="ARBA00023002"/>
    </source>
</evidence>
<evidence type="ECO:0008006" key="5">
    <source>
        <dbReference type="Google" id="ProtNLM"/>
    </source>
</evidence>
<accession>A0ABY6HNZ7</accession>
<comment type="similarity">
    <text evidence="1">Belongs to the short-chain dehydrogenases/reductases (SDR) family.</text>
</comment>
<dbReference type="Pfam" id="PF00106">
    <property type="entry name" value="adh_short"/>
    <property type="match status" value="1"/>
</dbReference>
<organism evidence="3 4">
    <name type="scientific">Candidatus Lokiarchaeum ossiferum</name>
    <dbReference type="NCBI Taxonomy" id="2951803"/>
    <lineage>
        <taxon>Archaea</taxon>
        <taxon>Promethearchaeati</taxon>
        <taxon>Promethearchaeota</taxon>
        <taxon>Promethearchaeia</taxon>
        <taxon>Promethearchaeales</taxon>
        <taxon>Promethearchaeaceae</taxon>
        <taxon>Candidatus Lokiarchaeum</taxon>
    </lineage>
</organism>